<proteinExistence type="predicted"/>
<accession>A0A1V3WKK9</accession>
<dbReference type="Proteomes" id="UP000188532">
    <property type="component" value="Unassembled WGS sequence"/>
</dbReference>
<organism evidence="2 3">
    <name type="scientific">Mycobacterium kansasii</name>
    <dbReference type="NCBI Taxonomy" id="1768"/>
    <lineage>
        <taxon>Bacteria</taxon>
        <taxon>Bacillati</taxon>
        <taxon>Actinomycetota</taxon>
        <taxon>Actinomycetes</taxon>
        <taxon>Mycobacteriales</taxon>
        <taxon>Mycobacteriaceae</taxon>
        <taxon>Mycobacterium</taxon>
    </lineage>
</organism>
<evidence type="ECO:0000313" key="3">
    <source>
        <dbReference type="Proteomes" id="UP000188532"/>
    </source>
</evidence>
<comment type="caution">
    <text evidence="2">The sequence shown here is derived from an EMBL/GenBank/DDBJ whole genome shotgun (WGS) entry which is preliminary data.</text>
</comment>
<evidence type="ECO:0000313" key="2">
    <source>
        <dbReference type="EMBL" id="OOK66966.1"/>
    </source>
</evidence>
<feature type="region of interest" description="Disordered" evidence="1">
    <location>
        <begin position="27"/>
        <end position="58"/>
    </location>
</feature>
<name>A0A1V3WKK9_MYCKA</name>
<gene>
    <name evidence="2" type="ORF">BZL29_7217</name>
</gene>
<reference evidence="2 3" key="1">
    <citation type="submission" date="2017-02" db="EMBL/GenBank/DDBJ databases">
        <title>Complete genome sequences of Mycobacterium kansasii strains isolated from rhesus macaques.</title>
        <authorList>
            <person name="Panda A."/>
            <person name="Nagaraj S."/>
            <person name="Zhao X."/>
            <person name="Tettelin H."/>
            <person name="Detolla L.J."/>
        </authorList>
    </citation>
    <scope>NUCLEOTIDE SEQUENCE [LARGE SCALE GENOMIC DNA]</scope>
    <source>
        <strain evidence="2 3">11-3469</strain>
    </source>
</reference>
<feature type="compositionally biased region" description="Polar residues" evidence="1">
    <location>
        <begin position="47"/>
        <end position="58"/>
    </location>
</feature>
<dbReference type="AlphaFoldDB" id="A0A1V3WKK9"/>
<evidence type="ECO:0000256" key="1">
    <source>
        <dbReference type="SAM" id="MobiDB-lite"/>
    </source>
</evidence>
<sequence length="58" mass="6417">MWRETTGPRRRTHAGIAWLSLWHNTIGGSRQHALPPPTGSEIAGPTKPTTSFRSPRAQ</sequence>
<dbReference type="EMBL" id="MVBN01000009">
    <property type="protein sequence ID" value="OOK66966.1"/>
    <property type="molecule type" value="Genomic_DNA"/>
</dbReference>
<protein>
    <submittedName>
        <fullName evidence="2">Uncharacterized protein</fullName>
    </submittedName>
</protein>